<dbReference type="CDD" id="cd17085">
    <property type="entry name" value="RAWUL_PCGF6"/>
    <property type="match status" value="1"/>
</dbReference>
<dbReference type="PROSITE" id="PS00518">
    <property type="entry name" value="ZF_RING_1"/>
    <property type="match status" value="1"/>
</dbReference>
<feature type="domain" description="RING-type" evidence="7">
    <location>
        <begin position="26"/>
        <end position="65"/>
    </location>
</feature>
<dbReference type="SUPFAM" id="SSF57850">
    <property type="entry name" value="RING/U-box"/>
    <property type="match status" value="1"/>
</dbReference>
<dbReference type="InterPro" id="IPR018957">
    <property type="entry name" value="Znf_C3HC4_RING-type"/>
</dbReference>
<dbReference type="KEGG" id="lak:106164971"/>
<dbReference type="InterPro" id="IPR046979">
    <property type="entry name" value="PCGF6_RAWUL"/>
</dbReference>
<reference evidence="9 10" key="1">
    <citation type="submission" date="2025-04" db="UniProtKB">
        <authorList>
            <consortium name="RefSeq"/>
        </authorList>
    </citation>
    <scope>IDENTIFICATION</scope>
    <source>
        <tissue evidence="9 10">Gonads</tissue>
    </source>
</reference>
<dbReference type="Pfam" id="PF00097">
    <property type="entry name" value="zf-C3HC4"/>
    <property type="match status" value="1"/>
</dbReference>
<keyword evidence="3 6" id="KW-0863">Zinc-finger</keyword>
<keyword evidence="2" id="KW-0479">Metal-binding</keyword>
<dbReference type="OrthoDB" id="1305878at2759"/>
<sequence length="292" mass="33575">MAGGTRASDKNAQLVHLNELNPFLTCGICKGYLIDATTITECLHSFCKSCIVRHGQFYLNCPTCNLQIHPTLPLLHCKLDSQKQDIVFKLLPNIYKNEQKRRKLFWKEYQNKTGEKPVQVPMLGKSPRKKKKVLIQPDPLASVVLEYVGASEGLENYDFEPVVKNYIRVEAKATIENLQNFIHKTMNLDKTFEVNIFCDASIVDKSSTLQYIREQFYDGEDCIMLLQYGVIDPRDYSDDSDVEDQWENEEDMVYTPSGLRYHDEAMEEFSSDITEEMNSIQEMNDLSLTGVV</sequence>
<dbReference type="InterPro" id="IPR017907">
    <property type="entry name" value="Znf_RING_CS"/>
</dbReference>
<evidence type="ECO:0000313" key="9">
    <source>
        <dbReference type="RefSeq" id="XP_013398489.1"/>
    </source>
</evidence>
<evidence type="ECO:0000256" key="3">
    <source>
        <dbReference type="ARBA" id="ARBA00022771"/>
    </source>
</evidence>
<evidence type="ECO:0000313" key="8">
    <source>
        <dbReference type="Proteomes" id="UP000085678"/>
    </source>
</evidence>
<keyword evidence="4" id="KW-0862">Zinc</keyword>
<dbReference type="RefSeq" id="XP_013398489.1">
    <property type="nucleotide sequence ID" value="XM_013543035.1"/>
</dbReference>
<dbReference type="InterPro" id="IPR013083">
    <property type="entry name" value="Znf_RING/FYVE/PHD"/>
</dbReference>
<dbReference type="PROSITE" id="PS50089">
    <property type="entry name" value="ZF_RING_2"/>
    <property type="match status" value="1"/>
</dbReference>
<evidence type="ECO:0000256" key="6">
    <source>
        <dbReference type="PROSITE-ProRule" id="PRU00175"/>
    </source>
</evidence>
<protein>
    <submittedName>
        <fullName evidence="9 10">Polycomb group RING finger protein 6</fullName>
    </submittedName>
</protein>
<evidence type="ECO:0000259" key="7">
    <source>
        <dbReference type="PROSITE" id="PS50089"/>
    </source>
</evidence>
<dbReference type="AlphaFoldDB" id="A0A1S3IKS6"/>
<gene>
    <name evidence="9 10 11" type="primary">LOC106164971</name>
</gene>
<organism evidence="8 11">
    <name type="scientific">Lingula anatina</name>
    <name type="common">Brachiopod</name>
    <name type="synonym">Lingula unguis</name>
    <dbReference type="NCBI Taxonomy" id="7574"/>
    <lineage>
        <taxon>Eukaryota</taxon>
        <taxon>Metazoa</taxon>
        <taxon>Spiralia</taxon>
        <taxon>Lophotrochozoa</taxon>
        <taxon>Brachiopoda</taxon>
        <taxon>Linguliformea</taxon>
        <taxon>Lingulata</taxon>
        <taxon>Lingulida</taxon>
        <taxon>Linguloidea</taxon>
        <taxon>Lingulidae</taxon>
        <taxon>Lingula</taxon>
    </lineage>
</organism>
<comment type="subcellular location">
    <subcellularLocation>
        <location evidence="1">Nucleus</location>
    </subcellularLocation>
</comment>
<dbReference type="GeneID" id="106164971"/>
<evidence type="ECO:0000313" key="10">
    <source>
        <dbReference type="RefSeq" id="XP_013398490.1"/>
    </source>
</evidence>
<dbReference type="RefSeq" id="XP_013398491.1">
    <property type="nucleotide sequence ID" value="XM_013543037.1"/>
</dbReference>
<dbReference type="GO" id="GO:0031519">
    <property type="term" value="C:PcG protein complex"/>
    <property type="evidence" value="ECO:0007669"/>
    <property type="project" value="UniProtKB-ARBA"/>
</dbReference>
<dbReference type="OMA" id="NIKPDRQ"/>
<dbReference type="FunFam" id="3.30.40.10:FF:000033">
    <property type="entry name" value="Polycomb group RING finger protein 3"/>
    <property type="match status" value="1"/>
</dbReference>
<dbReference type="Gene3D" id="3.10.20.90">
    <property type="entry name" value="Phosphatidylinositol 3-kinase Catalytic Subunit, Chain A, domain 1"/>
    <property type="match status" value="1"/>
</dbReference>
<dbReference type="InterPro" id="IPR001841">
    <property type="entry name" value="Znf_RING"/>
</dbReference>
<keyword evidence="5" id="KW-0539">Nucleus</keyword>
<evidence type="ECO:0000313" key="11">
    <source>
        <dbReference type="RefSeq" id="XP_013398491.1"/>
    </source>
</evidence>
<evidence type="ECO:0000256" key="2">
    <source>
        <dbReference type="ARBA" id="ARBA00022723"/>
    </source>
</evidence>
<evidence type="ECO:0000256" key="1">
    <source>
        <dbReference type="ARBA" id="ARBA00004123"/>
    </source>
</evidence>
<dbReference type="InterPro" id="IPR051507">
    <property type="entry name" value="PcG_RING_finger"/>
</dbReference>
<dbReference type="STRING" id="7574.A0A1S3IKS6"/>
<dbReference type="GO" id="GO:0008270">
    <property type="term" value="F:zinc ion binding"/>
    <property type="evidence" value="ECO:0007669"/>
    <property type="project" value="UniProtKB-KW"/>
</dbReference>
<dbReference type="SMART" id="SM00184">
    <property type="entry name" value="RING"/>
    <property type="match status" value="1"/>
</dbReference>
<evidence type="ECO:0000256" key="4">
    <source>
        <dbReference type="ARBA" id="ARBA00022833"/>
    </source>
</evidence>
<dbReference type="PANTHER" id="PTHR45893">
    <property type="entry name" value="POLYCOMB GROUP RING FINGER PROTEIN"/>
    <property type="match status" value="1"/>
</dbReference>
<keyword evidence="8" id="KW-1185">Reference proteome</keyword>
<evidence type="ECO:0000256" key="5">
    <source>
        <dbReference type="ARBA" id="ARBA00023242"/>
    </source>
</evidence>
<name>A0A1S3IKS6_LINAN</name>
<dbReference type="Gene3D" id="3.30.40.10">
    <property type="entry name" value="Zinc/RING finger domain, C3HC4 (zinc finger)"/>
    <property type="match status" value="1"/>
</dbReference>
<proteinExistence type="predicted"/>
<dbReference type="Proteomes" id="UP000085678">
    <property type="component" value="Unplaced"/>
</dbReference>
<accession>A0A1S3IKS6</accession>
<dbReference type="RefSeq" id="XP_013398490.1">
    <property type="nucleotide sequence ID" value="XM_013543036.1"/>
</dbReference>